<feature type="compositionally biased region" description="Pro residues" evidence="13">
    <location>
        <begin position="257"/>
        <end position="271"/>
    </location>
</feature>
<gene>
    <name evidence="14" type="ORF">G3M48_007310</name>
</gene>
<keyword evidence="7" id="KW-0326">Glycosidase</keyword>
<comment type="subcellular location">
    <subcellularLocation>
        <location evidence="1">Secreted</location>
        <location evidence="1">Cell wall</location>
    </subcellularLocation>
</comment>
<evidence type="ECO:0000256" key="3">
    <source>
        <dbReference type="ARBA" id="ARBA00022512"/>
    </source>
</evidence>
<dbReference type="GO" id="GO:0005576">
    <property type="term" value="C:extracellular region"/>
    <property type="evidence" value="ECO:0007669"/>
    <property type="project" value="TreeGrafter"/>
</dbReference>
<comment type="function">
    <text evidence="8">Beta-glucosidases are one of a number of cellulolytic enzymes involved in the degradation of cellulosic biomass. Catalyzes the last step releasing glucose from the inhibitory cellobiose.</text>
</comment>
<evidence type="ECO:0000256" key="2">
    <source>
        <dbReference type="ARBA" id="ARBA00008773"/>
    </source>
</evidence>
<keyword evidence="3" id="KW-0134">Cell wall</keyword>
<dbReference type="EMBL" id="JAAHCF010000519">
    <property type="protein sequence ID" value="KAK8143383.1"/>
    <property type="molecule type" value="Genomic_DNA"/>
</dbReference>
<evidence type="ECO:0000256" key="12">
    <source>
        <dbReference type="ARBA" id="ARBA00042762"/>
    </source>
</evidence>
<name>A0AAW0RN56_9HYPO</name>
<evidence type="ECO:0000256" key="11">
    <source>
        <dbReference type="ARBA" id="ARBA00041516"/>
    </source>
</evidence>
<keyword evidence="15" id="KW-1185">Reference proteome</keyword>
<keyword evidence="5" id="KW-0732">Signal</keyword>
<keyword evidence="6" id="KW-0378">Hydrolase</keyword>
<evidence type="ECO:0000256" key="8">
    <source>
        <dbReference type="ARBA" id="ARBA00024983"/>
    </source>
</evidence>
<dbReference type="AlphaFoldDB" id="A0AAW0RN56"/>
<keyword evidence="4" id="KW-0964">Secreted</keyword>
<evidence type="ECO:0000256" key="7">
    <source>
        <dbReference type="ARBA" id="ARBA00023295"/>
    </source>
</evidence>
<proteinExistence type="inferred from homology"/>
<dbReference type="GO" id="GO:0042973">
    <property type="term" value="F:glucan endo-1,3-beta-D-glucosidase activity"/>
    <property type="evidence" value="ECO:0007669"/>
    <property type="project" value="TreeGrafter"/>
</dbReference>
<dbReference type="PANTHER" id="PTHR16631">
    <property type="entry name" value="GLUCAN 1,3-BETA-GLUCOSIDASE"/>
    <property type="match status" value="1"/>
</dbReference>
<comment type="similarity">
    <text evidence="2">Belongs to the glycosyl hydrolase 17 family.</text>
</comment>
<evidence type="ECO:0000313" key="14">
    <source>
        <dbReference type="EMBL" id="KAK8143383.1"/>
    </source>
</evidence>
<evidence type="ECO:0000256" key="1">
    <source>
        <dbReference type="ARBA" id="ARBA00004191"/>
    </source>
</evidence>
<dbReference type="GO" id="GO:0071555">
    <property type="term" value="P:cell wall organization"/>
    <property type="evidence" value="ECO:0007669"/>
    <property type="project" value="TreeGrafter"/>
</dbReference>
<dbReference type="GO" id="GO:0009986">
    <property type="term" value="C:cell surface"/>
    <property type="evidence" value="ECO:0007669"/>
    <property type="project" value="TreeGrafter"/>
</dbReference>
<comment type="caution">
    <text evidence="14">The sequence shown here is derived from an EMBL/GenBank/DDBJ whole genome shotgun (WGS) entry which is preliminary data.</text>
</comment>
<sequence>MRTTFFAATAAMAGAATAAAANHRHAHHMFAKRGHAASTGFPIAATGEVCLPGCTTIWKTITGEATLIPNKVTTVTSTSTNTSTVTITSVPTPVSTPVQTVPALPTTTTVVVPTPEVQRCPTPGTYTFPATTMTVTDTTTVCGATTTKVPAGTHTIGGVTTVVTTLTTVTCPVATVVTSGGVTTSTIRMTEYVCPTAGTYTIGAHTTALSTETVIVYPTPTTIVPGTYTKPQIVVTATETNYVTVCPYTTSGLPTSTPTPSPVSTPAPTPAPVSSTATPSPIAPSSAAPSSAAPSSSATPSSAAPSSSSAAPSSSAPATPGNSKTEVKGTNDHFAITYGPYDSSSGACKSASQVNKDISKIKAAGFQAVRIYGTDCDTLVNVVPACVSHGLQVIAGVFVRPGGQCSIENPEVKKQVDDLVAMNNWDAIRLLVVGNEAIMNHVCNASQLAKLIVDVKAQCSGYQGPVTIAETLNIWQQIDVSTAICPLVDVAGANIHAPFNPNVDASGAGVFVKGQMDILKTICNKNVINLETGWKNEGPCNGKACPGAQDQAKAISSIRKACGESSVLFSYDNEGWKPQDDQHWGLTDIFFSE</sequence>
<dbReference type="InterPro" id="IPR017853">
    <property type="entry name" value="GH"/>
</dbReference>
<feature type="region of interest" description="Disordered" evidence="13">
    <location>
        <begin position="253"/>
        <end position="328"/>
    </location>
</feature>
<evidence type="ECO:0000256" key="10">
    <source>
        <dbReference type="ARBA" id="ARBA00041495"/>
    </source>
</evidence>
<feature type="compositionally biased region" description="Low complexity" evidence="13">
    <location>
        <begin position="272"/>
        <end position="320"/>
    </location>
</feature>
<dbReference type="Gene3D" id="3.20.20.80">
    <property type="entry name" value="Glycosidases"/>
    <property type="match status" value="1"/>
</dbReference>
<protein>
    <recommendedName>
        <fullName evidence="9">Probable beta-glucosidase btgE</fullName>
    </recommendedName>
    <alternativeName>
        <fullName evidence="10">Beta-D-glucoside glucohydrolase btgE</fullName>
    </alternativeName>
    <alternativeName>
        <fullName evidence="12">Cellobiase btgE</fullName>
    </alternativeName>
    <alternativeName>
        <fullName evidence="11">Gentiobiase btgE</fullName>
    </alternativeName>
</protein>
<dbReference type="Proteomes" id="UP001397290">
    <property type="component" value="Unassembled WGS sequence"/>
</dbReference>
<evidence type="ECO:0000256" key="9">
    <source>
        <dbReference type="ARBA" id="ARBA00039284"/>
    </source>
</evidence>
<reference evidence="14 15" key="1">
    <citation type="submission" date="2020-02" db="EMBL/GenBank/DDBJ databases">
        <title>Comparative genomics of the hypocrealean fungal genus Beauvera.</title>
        <authorList>
            <person name="Showalter D.N."/>
            <person name="Bushley K.E."/>
            <person name="Rehner S.A."/>
        </authorList>
    </citation>
    <scope>NUCLEOTIDE SEQUENCE [LARGE SCALE GENOMIC DNA]</scope>
    <source>
        <strain evidence="14 15">ARSEF4384</strain>
    </source>
</reference>
<evidence type="ECO:0000256" key="5">
    <source>
        <dbReference type="ARBA" id="ARBA00022729"/>
    </source>
</evidence>
<dbReference type="SUPFAM" id="SSF51445">
    <property type="entry name" value="(Trans)glycosidases"/>
    <property type="match status" value="1"/>
</dbReference>
<dbReference type="PANTHER" id="PTHR16631:SF24">
    <property type="entry name" value="FAMILY 17 GLUCOSIDASE SCW11-RELATED"/>
    <property type="match status" value="1"/>
</dbReference>
<evidence type="ECO:0000256" key="4">
    <source>
        <dbReference type="ARBA" id="ARBA00022525"/>
    </source>
</evidence>
<organism evidence="14 15">
    <name type="scientific">Beauveria asiatica</name>
    <dbReference type="NCBI Taxonomy" id="1069075"/>
    <lineage>
        <taxon>Eukaryota</taxon>
        <taxon>Fungi</taxon>
        <taxon>Dikarya</taxon>
        <taxon>Ascomycota</taxon>
        <taxon>Pezizomycotina</taxon>
        <taxon>Sordariomycetes</taxon>
        <taxon>Hypocreomycetidae</taxon>
        <taxon>Hypocreales</taxon>
        <taxon>Cordycipitaceae</taxon>
        <taxon>Beauveria</taxon>
    </lineage>
</organism>
<accession>A0AAW0RN56</accession>
<dbReference type="GO" id="GO:0009277">
    <property type="term" value="C:fungal-type cell wall"/>
    <property type="evidence" value="ECO:0007669"/>
    <property type="project" value="TreeGrafter"/>
</dbReference>
<dbReference type="InterPro" id="IPR050732">
    <property type="entry name" value="Beta-glucan_modifiers"/>
</dbReference>
<evidence type="ECO:0000313" key="15">
    <source>
        <dbReference type="Proteomes" id="UP001397290"/>
    </source>
</evidence>
<evidence type="ECO:0000256" key="13">
    <source>
        <dbReference type="SAM" id="MobiDB-lite"/>
    </source>
</evidence>
<evidence type="ECO:0000256" key="6">
    <source>
        <dbReference type="ARBA" id="ARBA00022801"/>
    </source>
</evidence>